<dbReference type="InterPro" id="IPR036907">
    <property type="entry name" value="5'-Nucleotdase_C_sf"/>
</dbReference>
<evidence type="ECO:0000256" key="1">
    <source>
        <dbReference type="SAM" id="MobiDB-lite"/>
    </source>
</evidence>
<evidence type="ECO:0000313" key="5">
    <source>
        <dbReference type="EMBL" id="MBK1630989.1"/>
    </source>
</evidence>
<dbReference type="SUPFAM" id="SSF50974">
    <property type="entry name" value="Nitrous oxide reductase, N-terminal domain"/>
    <property type="match status" value="1"/>
</dbReference>
<dbReference type="SUPFAM" id="SSF75011">
    <property type="entry name" value="3-carboxy-cis,cis-mucoante lactonizing enzyme"/>
    <property type="match status" value="1"/>
</dbReference>
<keyword evidence="6" id="KW-1185">Reference proteome</keyword>
<evidence type="ECO:0000259" key="4">
    <source>
        <dbReference type="Pfam" id="PF22494"/>
    </source>
</evidence>
<evidence type="ECO:0000313" key="6">
    <source>
        <dbReference type="Proteomes" id="UP000748752"/>
    </source>
</evidence>
<dbReference type="PANTHER" id="PTHR11575:SF24">
    <property type="entry name" value="5'-NUCLEOTIDASE"/>
    <property type="match status" value="1"/>
</dbReference>
<dbReference type="InterPro" id="IPR029052">
    <property type="entry name" value="Metallo-depent_PP-like"/>
</dbReference>
<dbReference type="SUPFAM" id="SSF56300">
    <property type="entry name" value="Metallo-dependent phosphatases"/>
    <property type="match status" value="1"/>
</dbReference>
<feature type="compositionally biased region" description="Basic and acidic residues" evidence="1">
    <location>
        <begin position="1152"/>
        <end position="1165"/>
    </location>
</feature>
<accession>A0ABS1CGI2</accession>
<dbReference type="SUPFAM" id="SSF55816">
    <property type="entry name" value="5'-nucleotidase (syn. UDP-sugar hydrolase), C-terminal domain"/>
    <property type="match status" value="1"/>
</dbReference>
<dbReference type="RefSeq" id="WP_200236466.1">
    <property type="nucleotide sequence ID" value="NZ_NRRV01000019.1"/>
</dbReference>
<dbReference type="Gene3D" id="3.90.780.10">
    <property type="entry name" value="5'-Nucleotidase, C-terminal domain"/>
    <property type="match status" value="1"/>
</dbReference>
<feature type="signal peptide" evidence="2">
    <location>
        <begin position="1"/>
        <end position="26"/>
    </location>
</feature>
<evidence type="ECO:0000256" key="2">
    <source>
        <dbReference type="SAM" id="SignalP"/>
    </source>
</evidence>
<evidence type="ECO:0000259" key="3">
    <source>
        <dbReference type="Pfam" id="PF02872"/>
    </source>
</evidence>
<feature type="domain" description="Choice-of-anchor I" evidence="4">
    <location>
        <begin position="778"/>
        <end position="1249"/>
    </location>
</feature>
<dbReference type="Gene3D" id="3.60.21.10">
    <property type="match status" value="1"/>
</dbReference>
<dbReference type="InterPro" id="IPR011045">
    <property type="entry name" value="N2O_reductase_N"/>
</dbReference>
<dbReference type="Pfam" id="PF02872">
    <property type="entry name" value="5_nucleotid_C"/>
    <property type="match status" value="1"/>
</dbReference>
<keyword evidence="2" id="KW-0732">Signal</keyword>
<protein>
    <recommendedName>
        <fullName evidence="7">Bifunctional metallophosphatase/5'-nucleotidase</fullName>
    </recommendedName>
</protein>
<dbReference type="InterPro" id="IPR055188">
    <property type="entry name" value="Choice_anch_I"/>
</dbReference>
<feature type="domain" description="5'-Nucleotidase C-terminal" evidence="3">
    <location>
        <begin position="499"/>
        <end position="688"/>
    </location>
</feature>
<dbReference type="InterPro" id="IPR008334">
    <property type="entry name" value="5'-Nucleotdase_C"/>
</dbReference>
<dbReference type="EMBL" id="NRRV01000019">
    <property type="protein sequence ID" value="MBK1630989.1"/>
    <property type="molecule type" value="Genomic_DNA"/>
</dbReference>
<gene>
    <name evidence="5" type="ORF">CKO31_09600</name>
</gene>
<feature type="region of interest" description="Disordered" evidence="1">
    <location>
        <begin position="1142"/>
        <end position="1165"/>
    </location>
</feature>
<evidence type="ECO:0008006" key="7">
    <source>
        <dbReference type="Google" id="ProtNLM"/>
    </source>
</evidence>
<dbReference type="PANTHER" id="PTHR11575">
    <property type="entry name" value="5'-NUCLEOTIDASE-RELATED"/>
    <property type="match status" value="1"/>
</dbReference>
<sequence>MKLIKTPLAGAIALALGGMLPVAANAEWTTRPDLELTQSRLFYDRSQGAFFVEARLINTGPNALTGPLRILVESATLPILGADGTDAGSEFFEVALDGPGLAPGERTDFVRVLMQRAGRVRPQLELRAEIDDAPFQLQLLHVADIDSTSATAALENVKGFSAFLDFFRDDANYPNTITLSSGDNWIPGPRYTAAADDSLAALLGVPGPGRGDIGMLNAMGFQASALGNHELDEGPGDFVDIIGVDGSWPGAQFPYLSTNLDFTTDADTAPFVVADGLDAGAIPNSLAGWATVDVSGETIGVVGASTPSLGSITSPGGIGIAPIGFDSTDPGDLDNLAAEIQPAVDALTARGINKVILLAHMQQIAIEEALAIGLRDVDIIVAGGSNTLLADDDDVLRPGDVAQGSYPIERTSADGEPVLVVNTDGDYRYLGRLVSELSVDGLIDLDSLDTQVNGAYATTAGRLNDFGLTANDADPTVAAIADDLLAVVQALDGNVLGLSEVYLDGRRSTVRTEEANLGNLTADANLWVARQADPSVQISIKNGGGIRADIGQVSFPPGSTNPDDIQFLPPEDNEVSQLDAQSSLAFNNGLTLLTLTAAELKAVMEHGVAASSLDPANTQGRFPQVAGVRFSWDPAESAGNRVQSLAVVDDSGAVIDSIVEGGSFVGDANRSFRIVTLGFLAGGGDDYPFPSTDRVDLEQPEGAPRTGKFTFAPDGTEQDALAEYMGAFFPEVAYDLSETDALDDLRNQNLGLTGKTDTVGEMPPGAVSLAKIGGLGLGGAEIVTWDAASQQLFVTGGSVNVVDLSDPASPALTATLSPETDVETEIAGFAAGGVTSVSFKDGLLAVAVEASPQTDTGRIAFYDAGGAFLGSVEAGALPDMVTWDRAGTRVLAANEGEPDGGVDPAGSVTIVEVPTAGDAAARVAGAIATQVPFTGFNGQEDDLRLDGIRIFPGKQAAQDFEPEYIALSADDATAYVALQENNALAVLDLTASPVTVDLVALGTKNHSLLENALDPSDRDGGINIASWPVQGMFMPDGIAAYDPGLGRSFVLTANEGDARDEDDRIDDVTLDPAVFPDAATLQLEENLGRLDISTIDGNAGPGGAFQALFSYGARSFTVWDIDNGLRSDTNDDIARVTAQLTPDLFNANDGDPGERDKRSDNKGAEPEAVIVGELDGRWYAFGGLERAGSGVIIYDVTNPALPRFVSYTPGAPDDIALEGMVLIPAAESPNGQDLLVTASEETGTIAVYRVDH</sequence>
<name>A0ABS1CGI2_9GAMM</name>
<dbReference type="InterPro" id="IPR006179">
    <property type="entry name" value="5_nucleotidase/apyrase"/>
</dbReference>
<reference evidence="5 6" key="1">
    <citation type="journal article" date="2020" name="Microorganisms">
        <title>Osmotic Adaptation and Compatible Solute Biosynthesis of Phototrophic Bacteria as Revealed from Genome Analyses.</title>
        <authorList>
            <person name="Imhoff J.F."/>
            <person name="Rahn T."/>
            <person name="Kunzel S."/>
            <person name="Keller A."/>
            <person name="Neulinger S.C."/>
        </authorList>
    </citation>
    <scope>NUCLEOTIDE SEQUENCE [LARGE SCALE GENOMIC DNA]</scope>
    <source>
        <strain evidence="5 6">DSM 6210</strain>
    </source>
</reference>
<dbReference type="Pfam" id="PF22494">
    <property type="entry name" value="choice_anch_I"/>
    <property type="match status" value="1"/>
</dbReference>
<proteinExistence type="predicted"/>
<feature type="chain" id="PRO_5045047860" description="Bifunctional metallophosphatase/5'-nucleotidase" evidence="2">
    <location>
        <begin position="27"/>
        <end position="1252"/>
    </location>
</feature>
<organism evidence="5 6">
    <name type="scientific">Thiohalocapsa halophila</name>
    <dbReference type="NCBI Taxonomy" id="69359"/>
    <lineage>
        <taxon>Bacteria</taxon>
        <taxon>Pseudomonadati</taxon>
        <taxon>Pseudomonadota</taxon>
        <taxon>Gammaproteobacteria</taxon>
        <taxon>Chromatiales</taxon>
        <taxon>Chromatiaceae</taxon>
        <taxon>Thiohalocapsa</taxon>
    </lineage>
</organism>
<dbReference type="Proteomes" id="UP000748752">
    <property type="component" value="Unassembled WGS sequence"/>
</dbReference>
<comment type="caution">
    <text evidence="5">The sequence shown here is derived from an EMBL/GenBank/DDBJ whole genome shotgun (WGS) entry which is preliminary data.</text>
</comment>
<dbReference type="NCBIfam" id="NF038117">
    <property type="entry name" value="choice_anch_I"/>
    <property type="match status" value="1"/>
</dbReference>